<keyword evidence="2" id="KW-0294">Fucose metabolism</keyword>
<keyword evidence="3" id="KW-0119">Carbohydrate metabolism</keyword>
<evidence type="ECO:0000256" key="2">
    <source>
        <dbReference type="ARBA" id="ARBA00023253"/>
    </source>
</evidence>
<dbReference type="EMBL" id="AYKW01000014">
    <property type="protein sequence ID" value="PIL30520.1"/>
    <property type="molecule type" value="Genomic_DNA"/>
</dbReference>
<dbReference type="InterPro" id="IPR019378">
    <property type="entry name" value="GDP-Fuc_O-FucTrfase"/>
</dbReference>
<evidence type="ECO:0000256" key="3">
    <source>
        <dbReference type="ARBA" id="ARBA00023277"/>
    </source>
</evidence>
<evidence type="ECO:0000256" key="4">
    <source>
        <dbReference type="SAM" id="Phobius"/>
    </source>
</evidence>
<dbReference type="OrthoDB" id="2559662at2759"/>
<name>A0A2G8S9T2_9APHY</name>
<keyword evidence="4" id="KW-1133">Transmembrane helix</keyword>
<evidence type="ECO:0000313" key="5">
    <source>
        <dbReference type="EMBL" id="PIL30520.1"/>
    </source>
</evidence>
<keyword evidence="6" id="KW-1185">Reference proteome</keyword>
<dbReference type="GO" id="GO:0016740">
    <property type="term" value="F:transferase activity"/>
    <property type="evidence" value="ECO:0007669"/>
    <property type="project" value="UniProtKB-KW"/>
</dbReference>
<accession>A0A2G8S9T2</accession>
<reference evidence="5 6" key="1">
    <citation type="journal article" date="2015" name="Sci. Rep.">
        <title>Chromosome-level genome map provides insights into diverse defense mechanisms in the medicinal fungus Ganoderma sinense.</title>
        <authorList>
            <person name="Zhu Y."/>
            <person name="Xu J."/>
            <person name="Sun C."/>
            <person name="Zhou S."/>
            <person name="Xu H."/>
            <person name="Nelson D.R."/>
            <person name="Qian J."/>
            <person name="Song J."/>
            <person name="Luo H."/>
            <person name="Xiang L."/>
            <person name="Li Y."/>
            <person name="Xu Z."/>
            <person name="Ji A."/>
            <person name="Wang L."/>
            <person name="Lu S."/>
            <person name="Hayward A."/>
            <person name="Sun W."/>
            <person name="Li X."/>
            <person name="Schwartz D.C."/>
            <person name="Wang Y."/>
            <person name="Chen S."/>
        </authorList>
    </citation>
    <scope>NUCLEOTIDE SEQUENCE [LARGE SCALE GENOMIC DNA]</scope>
    <source>
        <strain evidence="5 6">ZZ0214-1</strain>
    </source>
</reference>
<evidence type="ECO:0000256" key="1">
    <source>
        <dbReference type="ARBA" id="ARBA00022679"/>
    </source>
</evidence>
<keyword evidence="4" id="KW-0472">Membrane</keyword>
<keyword evidence="1" id="KW-0808">Transferase</keyword>
<sequence length="499" mass="56064">MALLPINLRDLNGYSVKSDNINGTLCLRYVARHYMVFGLTAFVVFMLLLGKLSFHEVIVEVPLAEQARPESSRWSGLRLPPLYSQYHEHELSLPQHRWHAAWHEGEPKFLFIPGHSRGSGWGNIWQEILLNAYLSYKLNRAFVFYNYTWNDDASQDYSDYGGKPIPSRVPLSALIAGPMVGGAFPGTDHHASLSIAEQYYHTVCDGRKRVLDREEVHKDLGSWMVDSITEGWVRKLRTVDDQCVEVENSQGPIYNWVTFGDKSAMRAAWADFAASPVVSTFRWSPLVELAFDNNREVVAPTTISEPPLSALPYDTPNAGRYPAIPGLLVLHLRRGDYAGHCEHLAEWSSTFLAFNQLPGLEDFTPPSGSAPWGENTPENTALYRRRCLPTIPEVVARVREVQQAHAARGLENVYIMTNGALSWVEKLKVALTDMGGFKHVASSRDTVLNWEQKYVAQAMDMLVGQRAQVFIGNGWSSLTGGIVVMRHANGFHADTTRFF</sequence>
<feature type="transmembrane region" description="Helical" evidence="4">
    <location>
        <begin position="34"/>
        <end position="54"/>
    </location>
</feature>
<dbReference type="GO" id="GO:0006004">
    <property type="term" value="P:fucose metabolic process"/>
    <property type="evidence" value="ECO:0007669"/>
    <property type="project" value="UniProtKB-KW"/>
</dbReference>
<dbReference type="Gene3D" id="3.40.50.11350">
    <property type="match status" value="1"/>
</dbReference>
<organism evidence="5 6">
    <name type="scientific">Ganoderma sinense ZZ0214-1</name>
    <dbReference type="NCBI Taxonomy" id="1077348"/>
    <lineage>
        <taxon>Eukaryota</taxon>
        <taxon>Fungi</taxon>
        <taxon>Dikarya</taxon>
        <taxon>Basidiomycota</taxon>
        <taxon>Agaricomycotina</taxon>
        <taxon>Agaricomycetes</taxon>
        <taxon>Polyporales</taxon>
        <taxon>Polyporaceae</taxon>
        <taxon>Ganoderma</taxon>
    </lineage>
</organism>
<dbReference type="AlphaFoldDB" id="A0A2G8S9T2"/>
<proteinExistence type="predicted"/>
<gene>
    <name evidence="5" type="ORF">GSI_07220</name>
</gene>
<protein>
    <submittedName>
        <fullName evidence="5">Uncharacterized protein</fullName>
    </submittedName>
</protein>
<dbReference type="Proteomes" id="UP000230002">
    <property type="component" value="Unassembled WGS sequence"/>
</dbReference>
<dbReference type="CDD" id="cd11296">
    <property type="entry name" value="O-FucT_like"/>
    <property type="match status" value="1"/>
</dbReference>
<comment type="caution">
    <text evidence="5">The sequence shown here is derived from an EMBL/GenBank/DDBJ whole genome shotgun (WGS) entry which is preliminary data.</text>
</comment>
<keyword evidence="4" id="KW-0812">Transmembrane</keyword>
<evidence type="ECO:0000313" key="6">
    <source>
        <dbReference type="Proteomes" id="UP000230002"/>
    </source>
</evidence>
<dbReference type="Pfam" id="PF10250">
    <property type="entry name" value="O-FucT"/>
    <property type="match status" value="1"/>
</dbReference>